<keyword evidence="2" id="KW-0964">Secreted</keyword>
<dbReference type="InterPro" id="IPR001590">
    <property type="entry name" value="Peptidase_M12B"/>
</dbReference>
<evidence type="ECO:0000259" key="12">
    <source>
        <dbReference type="PROSITE" id="PS51046"/>
    </source>
</evidence>
<keyword evidence="7" id="KW-0482">Metalloprotease</keyword>
<dbReference type="Pfam" id="PF17771">
    <property type="entry name" value="ADAMTS_CR_2"/>
    <property type="match status" value="1"/>
</dbReference>
<dbReference type="Gene3D" id="3.40.1620.60">
    <property type="match status" value="1"/>
</dbReference>
<evidence type="ECO:0000256" key="8">
    <source>
        <dbReference type="ARBA" id="ARBA00023157"/>
    </source>
</evidence>
<keyword evidence="6 10" id="KW-0862">Zinc</keyword>
<dbReference type="Proteomes" id="UP001158576">
    <property type="component" value="Chromosome 2"/>
</dbReference>
<dbReference type="InterPro" id="IPR024079">
    <property type="entry name" value="MetalloPept_cat_dom_sf"/>
</dbReference>
<dbReference type="Pfam" id="PF00090">
    <property type="entry name" value="TSP_1"/>
    <property type="match status" value="1"/>
</dbReference>
<evidence type="ECO:0000256" key="4">
    <source>
        <dbReference type="ARBA" id="ARBA00022723"/>
    </source>
</evidence>
<comment type="subcellular location">
    <subcellularLocation>
        <location evidence="1">Secreted</location>
    </subcellularLocation>
</comment>
<feature type="binding site" evidence="10">
    <location>
        <position position="151"/>
    </location>
    <ligand>
        <name>Zn(2+)</name>
        <dbReference type="ChEBI" id="CHEBI:29105"/>
        <note>catalytic</note>
    </ligand>
</feature>
<keyword evidence="9" id="KW-0325">Glycoprotein</keyword>
<keyword evidence="3" id="KW-0645">Protease</keyword>
<feature type="binding site" evidence="10">
    <location>
        <position position="157"/>
    </location>
    <ligand>
        <name>Zn(2+)</name>
        <dbReference type="ChEBI" id="CHEBI:29105"/>
        <note>catalytic</note>
    </ligand>
</feature>
<dbReference type="PRINTS" id="PR01857">
    <property type="entry name" value="ADAMTSFAMILY"/>
</dbReference>
<dbReference type="InterPro" id="IPR013273">
    <property type="entry name" value="ADAMTS/ADAMTS-like"/>
</dbReference>
<keyword evidence="4 10" id="KW-0479">Metal-binding</keyword>
<gene>
    <name evidence="13" type="ORF">OKIOD_LOCUS17075</name>
</gene>
<dbReference type="PANTHER" id="PTHR13723">
    <property type="entry name" value="ADAMTS A DISINTEGRIN AND METALLOPROTEASE WITH THROMBOSPONDIN MOTIFS PROTEASE"/>
    <property type="match status" value="1"/>
</dbReference>
<dbReference type="PROSITE" id="PS50092">
    <property type="entry name" value="TSP1"/>
    <property type="match status" value="11"/>
</dbReference>
<dbReference type="Pfam" id="PF13582">
    <property type="entry name" value="Reprolysin_3"/>
    <property type="match status" value="1"/>
</dbReference>
<evidence type="ECO:0000313" key="13">
    <source>
        <dbReference type="EMBL" id="CAG5114248.1"/>
    </source>
</evidence>
<name>A0ABN7T8V7_OIKDI</name>
<dbReference type="PROSITE" id="PS51046">
    <property type="entry name" value="GON"/>
    <property type="match status" value="1"/>
</dbReference>
<proteinExistence type="predicted"/>
<dbReference type="InterPro" id="IPR050439">
    <property type="entry name" value="ADAMTS_ADAMTS-like"/>
</dbReference>
<dbReference type="InterPro" id="IPR000884">
    <property type="entry name" value="TSP1_rpt"/>
</dbReference>
<evidence type="ECO:0000256" key="5">
    <source>
        <dbReference type="ARBA" id="ARBA00022801"/>
    </source>
</evidence>
<dbReference type="Pfam" id="PF19030">
    <property type="entry name" value="TSP1_ADAMTS"/>
    <property type="match status" value="9"/>
</dbReference>
<evidence type="ECO:0000256" key="3">
    <source>
        <dbReference type="ARBA" id="ARBA00022670"/>
    </source>
</evidence>
<feature type="binding site" evidence="10">
    <location>
        <position position="147"/>
    </location>
    <ligand>
        <name>Zn(2+)</name>
        <dbReference type="ChEBI" id="CHEBI:29105"/>
        <note>catalytic</note>
    </ligand>
</feature>
<feature type="active site" evidence="10">
    <location>
        <position position="148"/>
    </location>
</feature>
<dbReference type="Gene3D" id="2.20.100.10">
    <property type="entry name" value="Thrombospondin type-1 (TSP1) repeat"/>
    <property type="match status" value="7"/>
</dbReference>
<evidence type="ECO:0000256" key="7">
    <source>
        <dbReference type="ARBA" id="ARBA00023049"/>
    </source>
</evidence>
<evidence type="ECO:0000256" key="6">
    <source>
        <dbReference type="ARBA" id="ARBA00022833"/>
    </source>
</evidence>
<dbReference type="Pfam" id="PF08685">
    <property type="entry name" value="GON"/>
    <property type="match status" value="1"/>
</dbReference>
<keyword evidence="8" id="KW-1015">Disulfide bond</keyword>
<accession>A0ABN7T8V7</accession>
<organism evidence="13 14">
    <name type="scientific">Oikopleura dioica</name>
    <name type="common">Tunicate</name>
    <dbReference type="NCBI Taxonomy" id="34765"/>
    <lineage>
        <taxon>Eukaryota</taxon>
        <taxon>Metazoa</taxon>
        <taxon>Chordata</taxon>
        <taxon>Tunicata</taxon>
        <taxon>Appendicularia</taxon>
        <taxon>Copelata</taxon>
        <taxon>Oikopleuridae</taxon>
        <taxon>Oikopleura</taxon>
    </lineage>
</organism>
<reference evidence="13 14" key="1">
    <citation type="submission" date="2021-04" db="EMBL/GenBank/DDBJ databases">
        <authorList>
            <person name="Bliznina A."/>
        </authorList>
    </citation>
    <scope>NUCLEOTIDE SEQUENCE [LARGE SCALE GENOMIC DNA]</scope>
</reference>
<dbReference type="PANTHER" id="PTHR13723:SF278">
    <property type="entry name" value="ADAM METALLOPEPTIDASE WITH THROMBOSPONDIN TYPE 1 MOTIF A, ISOFORM B"/>
    <property type="match status" value="1"/>
</dbReference>
<feature type="domain" description="Peptidase M12B" evidence="11">
    <location>
        <begin position="1"/>
        <end position="214"/>
    </location>
</feature>
<evidence type="ECO:0000313" key="14">
    <source>
        <dbReference type="Proteomes" id="UP001158576"/>
    </source>
</evidence>
<sequence>MAIVAGIIRHPSLGQDITLKVVRTEIMPYRSDNLFYYAGDTIDADLLLSKERLDNDNYYFVKTFLKKPSYQAIQKFCRWQADQNYHNPLDKKHWDTSVLITKKNLCSLNDPSCNTLGLAEKYKICSPSKSCAIIEDTGMATAYTITHEIGHLLGAIHDDHPRCQAIAKEEGIMGSVFLYPSETMIGPWMWSKCSSQKIGDLINQGLGNCMMRRTREFSVRSPTLIQPQASLYTGRTHISPDVQCKLVFGHDSTSCSRGPSCSKLWCKTRARDGSELCATRHQPWADGTACAAGKACYHKQCVSRSQANPHLPFDESVDGGWSQWSSWSSCSSTCKGGITSSNRICNNPIPQNGGAECEGSNSKHRFCNSDRNCPVSTEDPRDILCKKFQKKVALKAQWMDSSDRVCNLFCVDPARSWHISNNGPVQDGTLCRPDRSGICIKGECHELGCDGNIDSLAKEDTCGVCNGDDSTCKTFRKRFYPRGRGFVRVAEIPEARNLVIKQLNSHASDEVYLVLKKDGKIIFNGHDFRNQETKVIWGEDSSRPLVIEYSGYGAKMNEQIKVNHLMSDGLEVYVFKSTKQRYASLEINYSYSSLSERKISRETFDWKYSGWSSCSSPCGGHRQRVLTCRSSISGATVSSSRCSPTSLRSSESEKCDSSKCKLEWRSVQGECSTSCGQGTARQSNYCIKVSLIDSSIERMAKTYCEEERIPAPPENIPCYQDCSDAKWKLGSWTGCSTSCGRGVRSRLAVCRSSTGVVIDEKYCGKISEPIVEVCHLDNCADWAEEEWSSCSVTCGNGLQSRAVICKRNGQKVHNSYCNRSNMPMMYQQCEMKDCNAWEFGEWSVCSASCGEGSQSRSARCLTSNCPKLERETVQRSCNTHRCPNESEWALEPWTQCSNSCGSGTKRRVAKCVKSGTDLPSRDCPPEYRPRDIEESCFSLAGCQRELPKPKWEVTSDWTTCSTTCGQGVKTRQVECLLNGERENDQSECDESEKPVARASCELFSCRYLWKYSQWSECSATCNKGVRSRKQECVRDDGRVEDDIYCRHVPKKDKEAEIEECWKKACPQFEWRTGRWTRCDAKCGHGKQNRKVFCVKDSNKRVHSRYCMKKYSRAARPKKTKRCRAEKYCTRWRSTEWSQCDSTCHQGREVFCQERHTKKKLPEEQCHKIEKPKEKRGCKNNCLRGIWKVSNWRSCSGTCQSENDAMPTKSRRITCISPSNGAKVHRNACSHKSAPLSRRACSNLPNCDSVGNDWEVGEWGPCSAKCGGGLQTRPVTCPEGKSCSKTKPRTSVKCNQQRCTAMHCRDVQRLNSTSTDGEYEIMINGKPITIFCFAMSSPDPEEYITLLEKENFSFVYRHQLADNSSCPVEGVAPRLASEAKIKGGKTLFHKLRFFPETLEVATNDVAFSTSKGTPVKFAQAGDCFSSGNCPQGSFSINLSGTGFAVAKDQNWMVKGSHGTMKMWRAPDGTRLQARCGGLCAQCIPEKRNRIKLALTLD</sequence>
<dbReference type="InterPro" id="IPR041645">
    <property type="entry name" value="ADAMTS_CR_2"/>
</dbReference>
<evidence type="ECO:0000256" key="9">
    <source>
        <dbReference type="ARBA" id="ARBA00023180"/>
    </source>
</evidence>
<feature type="domain" description="GON" evidence="12">
    <location>
        <begin position="1299"/>
        <end position="1494"/>
    </location>
</feature>
<protein>
    <submittedName>
        <fullName evidence="13">Oidioi.mRNA.OKI2018_I69.chr2.g8310.t1.cds</fullName>
    </submittedName>
</protein>
<dbReference type="InterPro" id="IPR012314">
    <property type="entry name" value="Pept_M12B_GON-ADAMTSs"/>
</dbReference>
<dbReference type="InterPro" id="IPR036383">
    <property type="entry name" value="TSP1_rpt_sf"/>
</dbReference>
<comment type="caution">
    <text evidence="10">Lacks conserved residue(s) required for the propagation of feature annotation.</text>
</comment>
<dbReference type="PROSITE" id="PS50215">
    <property type="entry name" value="ADAM_MEPRO"/>
    <property type="match status" value="1"/>
</dbReference>
<dbReference type="Gene3D" id="2.60.120.830">
    <property type="match status" value="1"/>
</dbReference>
<dbReference type="SUPFAM" id="SSF82895">
    <property type="entry name" value="TSP-1 type 1 repeat"/>
    <property type="match status" value="9"/>
</dbReference>
<keyword evidence="5" id="KW-0378">Hydrolase</keyword>
<dbReference type="EMBL" id="OU015567">
    <property type="protein sequence ID" value="CAG5114248.1"/>
    <property type="molecule type" value="Genomic_DNA"/>
</dbReference>
<evidence type="ECO:0000256" key="1">
    <source>
        <dbReference type="ARBA" id="ARBA00004613"/>
    </source>
</evidence>
<evidence type="ECO:0000256" key="10">
    <source>
        <dbReference type="PROSITE-ProRule" id="PRU00276"/>
    </source>
</evidence>
<dbReference type="Gene3D" id="3.40.390.10">
    <property type="entry name" value="Collagenase (Catalytic Domain)"/>
    <property type="match status" value="1"/>
</dbReference>
<dbReference type="SMART" id="SM00209">
    <property type="entry name" value="TSP1"/>
    <property type="match status" value="12"/>
</dbReference>
<dbReference type="SUPFAM" id="SSF55486">
    <property type="entry name" value="Metalloproteases ('zincins'), catalytic domain"/>
    <property type="match status" value="1"/>
</dbReference>
<evidence type="ECO:0000256" key="2">
    <source>
        <dbReference type="ARBA" id="ARBA00022525"/>
    </source>
</evidence>
<evidence type="ECO:0000259" key="11">
    <source>
        <dbReference type="PROSITE" id="PS50215"/>
    </source>
</evidence>
<keyword evidence="14" id="KW-1185">Reference proteome</keyword>